<dbReference type="Proteomes" id="UP000792457">
    <property type="component" value="Unassembled WGS sequence"/>
</dbReference>
<comment type="caution">
    <text evidence="2">The sequence shown here is derived from an EMBL/GenBank/DDBJ whole genome shotgun (WGS) entry which is preliminary data.</text>
</comment>
<dbReference type="GO" id="GO:0005856">
    <property type="term" value="C:cytoskeleton"/>
    <property type="evidence" value="ECO:0007669"/>
    <property type="project" value="TreeGrafter"/>
</dbReference>
<feature type="region of interest" description="Disordered" evidence="1">
    <location>
        <begin position="189"/>
        <end position="216"/>
    </location>
</feature>
<evidence type="ECO:0000256" key="1">
    <source>
        <dbReference type="SAM" id="MobiDB-lite"/>
    </source>
</evidence>
<dbReference type="PANTHER" id="PTHR21580:SF28">
    <property type="entry name" value="BOREALIN N-TERMINAL DOMAIN-CONTAINING PROTEIN-RELATED"/>
    <property type="match status" value="1"/>
</dbReference>
<evidence type="ECO:0008006" key="4">
    <source>
        <dbReference type="Google" id="ProtNLM"/>
    </source>
</evidence>
<dbReference type="InterPro" id="IPR051291">
    <property type="entry name" value="CIMAP"/>
</dbReference>
<reference evidence="2" key="1">
    <citation type="submission" date="2013-04" db="EMBL/GenBank/DDBJ databases">
        <authorList>
            <person name="Qu J."/>
            <person name="Murali S.C."/>
            <person name="Bandaranaike D."/>
            <person name="Bellair M."/>
            <person name="Blankenburg K."/>
            <person name="Chao H."/>
            <person name="Dinh H."/>
            <person name="Doddapaneni H."/>
            <person name="Downs B."/>
            <person name="Dugan-Rocha S."/>
            <person name="Elkadiri S."/>
            <person name="Gnanaolivu R.D."/>
            <person name="Hernandez B."/>
            <person name="Javaid M."/>
            <person name="Jayaseelan J.C."/>
            <person name="Lee S."/>
            <person name="Li M."/>
            <person name="Ming W."/>
            <person name="Munidasa M."/>
            <person name="Muniz J."/>
            <person name="Nguyen L."/>
            <person name="Ongeri F."/>
            <person name="Osuji N."/>
            <person name="Pu L.-L."/>
            <person name="Puazo M."/>
            <person name="Qu C."/>
            <person name="Quiroz J."/>
            <person name="Raj R."/>
            <person name="Weissenberger G."/>
            <person name="Xin Y."/>
            <person name="Zou X."/>
            <person name="Han Y."/>
            <person name="Richards S."/>
            <person name="Worley K."/>
            <person name="Muzny D."/>
            <person name="Gibbs R."/>
        </authorList>
    </citation>
    <scope>NUCLEOTIDE SEQUENCE</scope>
    <source>
        <strain evidence="2">Sampled in the wild</strain>
    </source>
</reference>
<proteinExistence type="predicted"/>
<sequence length="240" mass="26334">MPENKPVIKIMAMEKGPGPAACILPPTVGYQDHDFTKYRNPAYSLGIRTALPKKFSGPGPIYSIESGTTRSGSKKKLLGYTIAERLPDLRPFATPGPGTYSPEKSKICKGLTPPAFSIGYRLSTSEKKSIPGPNAYDLPSTIGNKVPNKESAVAYSIAPRIKDSTRFQGPGPAAYGLWDMYTSKKRPPRYTIGQRIKPPQSRFPTPGPNEYYPPTKDIKKTRGISFGIKHSEYITLLIVE</sequence>
<dbReference type="Pfam" id="PF07004">
    <property type="entry name" value="SHIPPO-rpt"/>
    <property type="match status" value="4"/>
</dbReference>
<gene>
    <name evidence="2" type="ORF">J437_LFUL000933</name>
</gene>
<dbReference type="OrthoDB" id="429991at2759"/>
<name>A0A8K0K6T8_LADFU</name>
<dbReference type="EMBL" id="KZ308428">
    <property type="protein sequence ID" value="KAG8229412.1"/>
    <property type="molecule type" value="Genomic_DNA"/>
</dbReference>
<dbReference type="PANTHER" id="PTHR21580">
    <property type="entry name" value="SHIPPO-1-RELATED"/>
    <property type="match status" value="1"/>
</dbReference>
<dbReference type="InterPro" id="IPR010736">
    <property type="entry name" value="SHIPPO-rpt"/>
</dbReference>
<keyword evidence="3" id="KW-1185">Reference proteome</keyword>
<accession>A0A8K0K6T8</accession>
<organism evidence="2 3">
    <name type="scientific">Ladona fulva</name>
    <name type="common">Scarce chaser dragonfly</name>
    <name type="synonym">Libellula fulva</name>
    <dbReference type="NCBI Taxonomy" id="123851"/>
    <lineage>
        <taxon>Eukaryota</taxon>
        <taxon>Metazoa</taxon>
        <taxon>Ecdysozoa</taxon>
        <taxon>Arthropoda</taxon>
        <taxon>Hexapoda</taxon>
        <taxon>Insecta</taxon>
        <taxon>Pterygota</taxon>
        <taxon>Palaeoptera</taxon>
        <taxon>Odonata</taxon>
        <taxon>Epiprocta</taxon>
        <taxon>Anisoptera</taxon>
        <taxon>Libelluloidea</taxon>
        <taxon>Libellulidae</taxon>
        <taxon>Ladona</taxon>
    </lineage>
</organism>
<evidence type="ECO:0000313" key="3">
    <source>
        <dbReference type="Proteomes" id="UP000792457"/>
    </source>
</evidence>
<dbReference type="AlphaFoldDB" id="A0A8K0K6T8"/>
<evidence type="ECO:0000313" key="2">
    <source>
        <dbReference type="EMBL" id="KAG8229412.1"/>
    </source>
</evidence>
<protein>
    <recommendedName>
        <fullName evidence="4">Outer dense fiber protein 3</fullName>
    </recommendedName>
</protein>
<reference evidence="2" key="2">
    <citation type="submission" date="2017-10" db="EMBL/GenBank/DDBJ databases">
        <title>Ladona fulva Genome sequencing and assembly.</title>
        <authorList>
            <person name="Murali S."/>
            <person name="Richards S."/>
            <person name="Bandaranaike D."/>
            <person name="Bellair M."/>
            <person name="Blankenburg K."/>
            <person name="Chao H."/>
            <person name="Dinh H."/>
            <person name="Doddapaneni H."/>
            <person name="Dugan-Rocha S."/>
            <person name="Elkadiri S."/>
            <person name="Gnanaolivu R."/>
            <person name="Hernandez B."/>
            <person name="Skinner E."/>
            <person name="Javaid M."/>
            <person name="Lee S."/>
            <person name="Li M."/>
            <person name="Ming W."/>
            <person name="Munidasa M."/>
            <person name="Muniz J."/>
            <person name="Nguyen L."/>
            <person name="Hughes D."/>
            <person name="Osuji N."/>
            <person name="Pu L.-L."/>
            <person name="Puazo M."/>
            <person name="Qu C."/>
            <person name="Quiroz J."/>
            <person name="Raj R."/>
            <person name="Weissenberger G."/>
            <person name="Xin Y."/>
            <person name="Zou X."/>
            <person name="Han Y."/>
            <person name="Worley K."/>
            <person name="Muzny D."/>
            <person name="Gibbs R."/>
        </authorList>
    </citation>
    <scope>NUCLEOTIDE SEQUENCE</scope>
    <source>
        <strain evidence="2">Sampled in the wild</strain>
    </source>
</reference>